<evidence type="ECO:0000313" key="4">
    <source>
        <dbReference type="Proteomes" id="UP000198717"/>
    </source>
</evidence>
<dbReference type="EMBL" id="FNAJ01000004">
    <property type="protein sequence ID" value="SDE07829.1"/>
    <property type="molecule type" value="Genomic_DNA"/>
</dbReference>
<evidence type="ECO:0000313" key="5">
    <source>
        <dbReference type="Proteomes" id="UP000321224"/>
    </source>
</evidence>
<dbReference type="Proteomes" id="UP000198717">
    <property type="component" value="Unassembled WGS sequence"/>
</dbReference>
<feature type="domain" description="Transposase IS4-like" evidence="1">
    <location>
        <begin position="2"/>
        <end position="136"/>
    </location>
</feature>
<dbReference type="PANTHER" id="PTHR30007:SF0">
    <property type="entry name" value="TRANSPOSASE"/>
    <property type="match status" value="1"/>
</dbReference>
<dbReference type="EMBL" id="BJVY01000029">
    <property type="protein sequence ID" value="GEL72984.1"/>
    <property type="molecule type" value="Genomic_DNA"/>
</dbReference>
<reference evidence="2 5" key="2">
    <citation type="submission" date="2019-07" db="EMBL/GenBank/DDBJ databases">
        <title>Whole genome shotgun sequence of Myxococcus virescens NBRC 100334.</title>
        <authorList>
            <person name="Hosoyama A."/>
            <person name="Uohara A."/>
            <person name="Ohji S."/>
            <person name="Ichikawa N."/>
        </authorList>
    </citation>
    <scope>NUCLEOTIDE SEQUENCE [LARGE SCALE GENOMIC DNA]</scope>
    <source>
        <strain evidence="2 5">NBRC 100334</strain>
    </source>
</reference>
<dbReference type="Pfam" id="PF01609">
    <property type="entry name" value="DDE_Tnp_1"/>
    <property type="match status" value="1"/>
</dbReference>
<reference evidence="3 4" key="1">
    <citation type="submission" date="2016-10" db="EMBL/GenBank/DDBJ databases">
        <authorList>
            <person name="Varghese N."/>
            <person name="Submissions S."/>
        </authorList>
    </citation>
    <scope>NUCLEOTIDE SEQUENCE [LARGE SCALE GENOMIC DNA]</scope>
    <source>
        <strain evidence="3 4">DSM 2260</strain>
    </source>
</reference>
<comment type="caution">
    <text evidence="2">The sequence shown here is derived from an EMBL/GenBank/DDBJ whole genome shotgun (WGS) entry which is preliminary data.</text>
</comment>
<dbReference type="GO" id="GO:0006313">
    <property type="term" value="P:DNA transposition"/>
    <property type="evidence" value="ECO:0007669"/>
    <property type="project" value="InterPro"/>
</dbReference>
<dbReference type="Proteomes" id="UP000321224">
    <property type="component" value="Unassembled WGS sequence"/>
</dbReference>
<organism evidence="2 5">
    <name type="scientific">Myxococcus virescens</name>
    <dbReference type="NCBI Taxonomy" id="83456"/>
    <lineage>
        <taxon>Bacteria</taxon>
        <taxon>Pseudomonadati</taxon>
        <taxon>Myxococcota</taxon>
        <taxon>Myxococcia</taxon>
        <taxon>Myxococcales</taxon>
        <taxon>Cystobacterineae</taxon>
        <taxon>Myxococcaceae</taxon>
        <taxon>Myxococcus</taxon>
    </lineage>
</organism>
<dbReference type="AlphaFoldDB" id="A0A511HHX0"/>
<gene>
    <name evidence="2" type="ORF">MVI01_47680</name>
    <name evidence="3" type="ORF">SAMN04488504_10491</name>
</gene>
<dbReference type="GO" id="GO:0003677">
    <property type="term" value="F:DNA binding"/>
    <property type="evidence" value="ECO:0007669"/>
    <property type="project" value="InterPro"/>
</dbReference>
<dbReference type="GO" id="GO:0004803">
    <property type="term" value="F:transposase activity"/>
    <property type="evidence" value="ECO:0007669"/>
    <property type="project" value="InterPro"/>
</dbReference>
<dbReference type="InterPro" id="IPR002559">
    <property type="entry name" value="Transposase_11"/>
</dbReference>
<evidence type="ECO:0000313" key="2">
    <source>
        <dbReference type="EMBL" id="GEL72984.1"/>
    </source>
</evidence>
<evidence type="ECO:0000313" key="3">
    <source>
        <dbReference type="EMBL" id="SDE07829.1"/>
    </source>
</evidence>
<proteinExistence type="predicted"/>
<protein>
    <submittedName>
        <fullName evidence="3">Transposase</fullName>
    </submittedName>
</protein>
<keyword evidence="4" id="KW-1185">Reference proteome</keyword>
<evidence type="ECO:0000259" key="1">
    <source>
        <dbReference type="Pfam" id="PF01609"/>
    </source>
</evidence>
<name>A0A511HHX0_9BACT</name>
<accession>A0A511HHX0</accession>
<dbReference type="PANTHER" id="PTHR30007">
    <property type="entry name" value="PHP DOMAIN PROTEIN"/>
    <property type="match status" value="1"/>
</dbReference>
<sequence length="144" mass="16940">MDTEGLVHALRVHPANVQDRDGAQLLLGRKSKEDFPRTRKLWVDSGYTGRCKCWLEDKCGWEVDIVRRPNEGRQRWDGLPPEIERPPLPRGFMVVERRWVVERTFGWLNLFRRLSKDYEQKPASSEAFIWLAMTALLLRRLAPP</sequence>